<dbReference type="CDD" id="cd06532">
    <property type="entry name" value="Glyco_transf_25"/>
    <property type="match status" value="1"/>
</dbReference>
<evidence type="ECO:0000313" key="3">
    <source>
        <dbReference type="Proteomes" id="UP001185659"/>
    </source>
</evidence>
<proteinExistence type="predicted"/>
<dbReference type="InterPro" id="IPR002654">
    <property type="entry name" value="Glyco_trans_25"/>
</dbReference>
<evidence type="ECO:0000259" key="1">
    <source>
        <dbReference type="Pfam" id="PF01755"/>
    </source>
</evidence>
<protein>
    <submittedName>
        <fullName evidence="2">Glycosyltransferase family 25 protein</fullName>
    </submittedName>
</protein>
<sequence>MSIYVINLDRSPERLERISSILSDMCVGFERVEAVDGNKLEAEEIDRLSGPKSDGMPWTPQEVGVALSHKECWRRAATSPDSASIIFEDDLFFSDDAATYLKDTSWLPDEFDAVKLETVGTRVISARSGSVFKGRRIVRLYSDHLGAGAYVISRKFAQELARLPEKLSGQSDMILFENSGARQIYQISPAICIQDYVLNGHNPGTTLASTLEDERIPLRKKPKSYGKTKLKRELTRPFYQFLNLTKKILQYMKGNSVKPIAFKK</sequence>
<dbReference type="Pfam" id="PF01755">
    <property type="entry name" value="Glyco_transf_25"/>
    <property type="match status" value="1"/>
</dbReference>
<comment type="caution">
    <text evidence="2">The sequence shown here is derived from an EMBL/GenBank/DDBJ whole genome shotgun (WGS) entry which is preliminary data.</text>
</comment>
<dbReference type="Proteomes" id="UP001185659">
    <property type="component" value="Unassembled WGS sequence"/>
</dbReference>
<dbReference type="RefSeq" id="WP_206553609.1">
    <property type="nucleotide sequence ID" value="NZ_JAWLIP010000005.1"/>
</dbReference>
<evidence type="ECO:0000313" key="2">
    <source>
        <dbReference type="EMBL" id="MDV6226989.1"/>
    </source>
</evidence>
<organism evidence="2 3">
    <name type="scientific">Nitratireductor aquimarinus</name>
    <dbReference type="NCBI Taxonomy" id="889300"/>
    <lineage>
        <taxon>Bacteria</taxon>
        <taxon>Pseudomonadati</taxon>
        <taxon>Pseudomonadota</taxon>
        <taxon>Alphaproteobacteria</taxon>
        <taxon>Hyphomicrobiales</taxon>
        <taxon>Phyllobacteriaceae</taxon>
        <taxon>Nitratireductor</taxon>
    </lineage>
</organism>
<dbReference type="EMBL" id="JAWLIP010000005">
    <property type="protein sequence ID" value="MDV6226989.1"/>
    <property type="molecule type" value="Genomic_DNA"/>
</dbReference>
<accession>A0ABU4AL94</accession>
<name>A0ABU4AL94_9HYPH</name>
<gene>
    <name evidence="2" type="ORF">R2G56_11895</name>
</gene>
<reference evidence="2 3" key="1">
    <citation type="submission" date="2023-10" db="EMBL/GenBank/DDBJ databases">
        <authorList>
            <person name="Venkata Ramana C."/>
            <person name="Sasikala C."/>
            <person name="Dhurka M."/>
        </authorList>
    </citation>
    <scope>NUCLEOTIDE SEQUENCE [LARGE SCALE GENOMIC DNA]</scope>
    <source>
        <strain evidence="2 3">KCTC 32151</strain>
    </source>
</reference>
<keyword evidence="3" id="KW-1185">Reference proteome</keyword>
<feature type="domain" description="Glycosyl transferase family 25" evidence="1">
    <location>
        <begin position="2"/>
        <end position="174"/>
    </location>
</feature>